<evidence type="ECO:0000313" key="2">
    <source>
        <dbReference type="EMBL" id="SUU85458.1"/>
    </source>
</evidence>
<organism evidence="2 3">
    <name type="scientific">Afipia felis</name>
    <name type="common">Cat scratch disease bacillus</name>
    <dbReference type="NCBI Taxonomy" id="1035"/>
    <lineage>
        <taxon>Bacteria</taxon>
        <taxon>Pseudomonadati</taxon>
        <taxon>Pseudomonadota</taxon>
        <taxon>Alphaproteobacteria</taxon>
        <taxon>Hyphomicrobiales</taxon>
        <taxon>Nitrobacteraceae</taxon>
        <taxon>Afipia</taxon>
    </lineage>
</organism>
<dbReference type="Pfam" id="PF09931">
    <property type="entry name" value="Phage_phiJL001_Gp84_N"/>
    <property type="match status" value="1"/>
</dbReference>
<dbReference type="Pfam" id="PF09356">
    <property type="entry name" value="Phage_BR0599"/>
    <property type="match status" value="1"/>
</dbReference>
<dbReference type="InterPro" id="IPR018964">
    <property type="entry name" value="Phage_phiJL001_Gp84_C"/>
</dbReference>
<protein>
    <submittedName>
        <fullName evidence="2">Uncharacterized conserved protein</fullName>
    </submittedName>
</protein>
<evidence type="ECO:0000259" key="1">
    <source>
        <dbReference type="Pfam" id="PF09356"/>
    </source>
</evidence>
<dbReference type="InterPro" id="IPR011928">
    <property type="entry name" value="Phage_phiJL001_Gp84"/>
</dbReference>
<dbReference type="NCBIfam" id="TIGR02218">
    <property type="entry name" value="phg_TIGR02218"/>
    <property type="match status" value="1"/>
</dbReference>
<dbReference type="EMBL" id="UIGB01000001">
    <property type="protein sequence ID" value="SUU85458.1"/>
    <property type="molecule type" value="Genomic_DNA"/>
</dbReference>
<accession>A0A380W921</accession>
<proteinExistence type="predicted"/>
<gene>
    <name evidence="2" type="ORF">NCTC12722_02670</name>
</gene>
<reference evidence="2 3" key="1">
    <citation type="submission" date="2018-06" db="EMBL/GenBank/DDBJ databases">
        <authorList>
            <consortium name="Pathogen Informatics"/>
            <person name="Doyle S."/>
        </authorList>
    </citation>
    <scope>NUCLEOTIDE SEQUENCE [LARGE SCALE GENOMIC DNA]</scope>
    <source>
        <strain evidence="2 3">NCTC12722</strain>
    </source>
</reference>
<dbReference type="Proteomes" id="UP000254343">
    <property type="component" value="Unassembled WGS sequence"/>
</dbReference>
<feature type="domain" description="Bacteriophage phiJL001 Gp84 C-terminal" evidence="1">
    <location>
        <begin position="195"/>
        <end position="277"/>
    </location>
</feature>
<dbReference type="RefSeq" id="WP_002716284.1">
    <property type="nucleotide sequence ID" value="NZ_UFSI01000001.1"/>
</dbReference>
<sequence>MREIPPVLQARLDTGVTMLARCWIVTRRDGLTQGFTDHDGDLVIEGVTCRAGTGFGASEATSRFDLSIDGAEISGAFASDSLTEADLAAGRFDAAQVDTWLVDWSDVTLRVLLSRSTLGEVKREGEAFSAELRGLADKLSQESGRLYTARCTADFGDARCKVALAAAGLNGVGTVSRLLGASIIAADGLDDFAEGVFTAGCLTWTSGANAGLAVEIKEHRMAGGEVRLSLWQAMSEALAVGDAFTITAGCDKRFETCRDRFANGVNFRGFPHIPGNDFVIAGADASANNDGGSLVS</sequence>
<dbReference type="OrthoDB" id="1633386at2"/>
<dbReference type="AlphaFoldDB" id="A0A380W921"/>
<evidence type="ECO:0000313" key="3">
    <source>
        <dbReference type="Proteomes" id="UP000254343"/>
    </source>
</evidence>
<name>A0A380W921_AFIFE</name>